<comment type="caution">
    <text evidence="2">The sequence shown here is derived from an EMBL/GenBank/DDBJ whole genome shotgun (WGS) entry which is preliminary data.</text>
</comment>
<dbReference type="OrthoDB" id="3527261at2759"/>
<feature type="transmembrane region" description="Helical" evidence="1">
    <location>
        <begin position="190"/>
        <end position="211"/>
    </location>
</feature>
<dbReference type="AlphaFoldDB" id="A0A8H7E4U4"/>
<evidence type="ECO:0000256" key="1">
    <source>
        <dbReference type="SAM" id="Phobius"/>
    </source>
</evidence>
<name>A0A8H7E4U4_9EURO</name>
<keyword evidence="1" id="KW-0812">Transmembrane</keyword>
<evidence type="ECO:0000313" key="2">
    <source>
        <dbReference type="EMBL" id="KAF7508183.1"/>
    </source>
</evidence>
<dbReference type="EMBL" id="JAACFV010000057">
    <property type="protein sequence ID" value="KAF7508183.1"/>
    <property type="molecule type" value="Genomic_DNA"/>
</dbReference>
<keyword evidence="3" id="KW-1185">Reference proteome</keyword>
<reference evidence="2" key="1">
    <citation type="submission" date="2020-02" db="EMBL/GenBank/DDBJ databases">
        <authorList>
            <person name="Palmer J.M."/>
        </authorList>
    </citation>
    <scope>NUCLEOTIDE SEQUENCE</scope>
    <source>
        <strain evidence="2">EPUS1.4</strain>
        <tissue evidence="2">Thallus</tissue>
    </source>
</reference>
<gene>
    <name evidence="2" type="ORF">GJ744_009480</name>
</gene>
<sequence length="362" mass="39180">MRSCGAADDVRLGSLNIVPVICPPTLPKIVAEWASVIPLVIHLATNRNDYITTGEVVLLGRISLEIFPKLGALSSLARLLQCGPGFLDQASIRGGENRTVWDVRWGSVCPAANGAASIAIIDHVLSRTQKTPVKMPDKVPTTAKARQEAPSELAVTNNQNIRAPANVTTSRLKPVPPDQQPSIVGPSRSVAIIFSIGGLFGSAAILFFGAVSRVVSLGSSIDRPPGYLVNNENHDACMLLASHPNAMEWYLNIGDRSIVDTLLNKPMLQIIADSRTMLIGHWLNIANTIRLAAVTFVAAQKGWDGVSLIVLMAIDGAVRWRFRGGNLARKWLEREGIEVVYKTFLFTSRSSMIGAIQLYSRT</sequence>
<organism evidence="2 3">
    <name type="scientific">Endocarpon pusillum</name>
    <dbReference type="NCBI Taxonomy" id="364733"/>
    <lineage>
        <taxon>Eukaryota</taxon>
        <taxon>Fungi</taxon>
        <taxon>Dikarya</taxon>
        <taxon>Ascomycota</taxon>
        <taxon>Pezizomycotina</taxon>
        <taxon>Eurotiomycetes</taxon>
        <taxon>Chaetothyriomycetidae</taxon>
        <taxon>Verrucariales</taxon>
        <taxon>Verrucariaceae</taxon>
        <taxon>Endocarpon</taxon>
    </lineage>
</organism>
<evidence type="ECO:0000313" key="3">
    <source>
        <dbReference type="Proteomes" id="UP000606974"/>
    </source>
</evidence>
<proteinExistence type="predicted"/>
<protein>
    <submittedName>
        <fullName evidence="2">Uncharacterized protein</fullName>
    </submittedName>
</protein>
<accession>A0A8H7E4U4</accession>
<keyword evidence="1" id="KW-1133">Transmembrane helix</keyword>
<dbReference type="Proteomes" id="UP000606974">
    <property type="component" value="Unassembled WGS sequence"/>
</dbReference>
<keyword evidence="1" id="KW-0472">Membrane</keyword>